<dbReference type="Proteomes" id="UP000077202">
    <property type="component" value="Unassembled WGS sequence"/>
</dbReference>
<keyword evidence="1" id="KW-0175">Coiled coil</keyword>
<evidence type="ECO:0000313" key="5">
    <source>
        <dbReference type="Proteomes" id="UP000077202"/>
    </source>
</evidence>
<comment type="caution">
    <text evidence="4">The sequence shown here is derived from an EMBL/GenBank/DDBJ whole genome shotgun (WGS) entry which is preliminary data.</text>
</comment>
<dbReference type="PANTHER" id="PTHR34360:SF1">
    <property type="entry name" value="OS08G0519400 PROTEIN"/>
    <property type="match status" value="1"/>
</dbReference>
<dbReference type="Gene3D" id="1.20.5.1230">
    <property type="entry name" value="Apolipoprotein A-I"/>
    <property type="match status" value="1"/>
</dbReference>
<evidence type="ECO:0000256" key="3">
    <source>
        <dbReference type="SAM" id="Phobius"/>
    </source>
</evidence>
<dbReference type="PANTHER" id="PTHR34360">
    <property type="entry name" value="OS08G0519400 PROTEIN"/>
    <property type="match status" value="1"/>
</dbReference>
<dbReference type="SUPFAM" id="SSF58113">
    <property type="entry name" value="Apolipoprotein A-I"/>
    <property type="match status" value="1"/>
</dbReference>
<keyword evidence="5" id="KW-1185">Reference proteome</keyword>
<organism evidence="4 5">
    <name type="scientific">Marchantia polymorpha subsp. ruderalis</name>
    <dbReference type="NCBI Taxonomy" id="1480154"/>
    <lineage>
        <taxon>Eukaryota</taxon>
        <taxon>Viridiplantae</taxon>
        <taxon>Streptophyta</taxon>
        <taxon>Embryophyta</taxon>
        <taxon>Marchantiophyta</taxon>
        <taxon>Marchantiopsida</taxon>
        <taxon>Marchantiidae</taxon>
        <taxon>Marchantiales</taxon>
        <taxon>Marchantiaceae</taxon>
        <taxon>Marchantia</taxon>
    </lineage>
</organism>
<keyword evidence="3" id="KW-1133">Transmembrane helix</keyword>
<feature type="transmembrane region" description="Helical" evidence="3">
    <location>
        <begin position="457"/>
        <end position="482"/>
    </location>
</feature>
<feature type="compositionally biased region" description="Basic and acidic residues" evidence="2">
    <location>
        <begin position="34"/>
        <end position="43"/>
    </location>
</feature>
<sequence>MEARFGGRPQKLGPGAGQCEGDAEPGRWGRRGRGGAECRKPKEEEEEEAAAAAALAKAAAEARKGSAAEPRGEVRRCVVADAGVDLESEVDTGLSKSAPLLKEIDRLKELVGGLEKSLKEKDESLKEKSILLEKKEEHINVIDSELLSLKAEKGYKDTLSKLESELEAALVKAKELESSVLQAQKESQEAEKNVKSWEKRALAAEKSLNDLEAKHEETHKSLLEQRKRAQSAEQTLKIAEAAMLEAETKAHTRTKELLKVTNQWLPHWASTRVGQLQANAVTKWRRHAKPRVELLLKSASQKAAEAQDWAKPHLESVKSSVVPAAQQHWRTLADSLGPHVQTLRSNTLKGYEVVRTEYLGKAQEYVKPHVDTIVEASRPYVGMIQEHTRPYVDQISTLTKPYLDQARQIVNPYVEKAAPYYRDAVSAAVRHHKNLQETVRSNLAKHDLGNSLVSQELVWFLASALLALPVLTLFLAFSSAFAGKKKQPKRKSTASGTQGTKKRSKRDK</sequence>
<name>A0A176WED1_MARPO</name>
<evidence type="ECO:0000256" key="1">
    <source>
        <dbReference type="SAM" id="Coils"/>
    </source>
</evidence>
<feature type="region of interest" description="Disordered" evidence="2">
    <location>
        <begin position="1"/>
        <end position="72"/>
    </location>
</feature>
<feature type="compositionally biased region" description="Low complexity" evidence="2">
    <location>
        <begin position="50"/>
        <end position="59"/>
    </location>
</feature>
<evidence type="ECO:0000313" key="4">
    <source>
        <dbReference type="EMBL" id="OAE31477.1"/>
    </source>
</evidence>
<protein>
    <submittedName>
        <fullName evidence="4">Uncharacterized protein</fullName>
    </submittedName>
</protein>
<proteinExistence type="predicted"/>
<accession>A0A176WED1</accession>
<feature type="region of interest" description="Disordered" evidence="2">
    <location>
        <begin position="483"/>
        <end position="508"/>
    </location>
</feature>
<reference evidence="4" key="1">
    <citation type="submission" date="2016-03" db="EMBL/GenBank/DDBJ databases">
        <title>Mechanisms controlling the formation of the plant cell surface in tip-growing cells are functionally conserved among land plants.</title>
        <authorList>
            <person name="Honkanen S."/>
            <person name="Jones V.A."/>
            <person name="Morieri G."/>
            <person name="Champion C."/>
            <person name="Hetherington A.J."/>
            <person name="Kelly S."/>
            <person name="Saint-Marcoux D."/>
            <person name="Proust H."/>
            <person name="Prescott H."/>
            <person name="Dolan L."/>
        </authorList>
    </citation>
    <scope>NUCLEOTIDE SEQUENCE [LARGE SCALE GENOMIC DNA]</scope>
    <source>
        <tissue evidence="4">Whole gametophyte</tissue>
    </source>
</reference>
<gene>
    <name evidence="4" type="ORF">AXG93_3128s1140</name>
</gene>
<dbReference type="EMBL" id="LVLJ01001092">
    <property type="protein sequence ID" value="OAE31477.1"/>
    <property type="molecule type" value="Genomic_DNA"/>
</dbReference>
<keyword evidence="3" id="KW-0472">Membrane</keyword>
<feature type="coiled-coil region" evidence="1">
    <location>
        <begin position="104"/>
        <end position="249"/>
    </location>
</feature>
<keyword evidence="3" id="KW-0812">Transmembrane</keyword>
<feature type="compositionally biased region" description="Basic and acidic residues" evidence="2">
    <location>
        <begin position="60"/>
        <end position="72"/>
    </location>
</feature>
<evidence type="ECO:0000256" key="2">
    <source>
        <dbReference type="SAM" id="MobiDB-lite"/>
    </source>
</evidence>
<dbReference type="AlphaFoldDB" id="A0A176WED1"/>
<feature type="compositionally biased region" description="Basic residues" evidence="2">
    <location>
        <begin position="483"/>
        <end position="492"/>
    </location>
</feature>